<gene>
    <name evidence="3" type="ORF">CHS0354_034801</name>
</gene>
<reference evidence="3" key="1">
    <citation type="journal article" date="2021" name="Genome Biol. Evol.">
        <title>A High-Quality Reference Genome for a Parasitic Bivalve with Doubly Uniparental Inheritance (Bivalvia: Unionida).</title>
        <authorList>
            <person name="Smith C.H."/>
        </authorList>
    </citation>
    <scope>NUCLEOTIDE SEQUENCE</scope>
    <source>
        <strain evidence="3">CHS0354</strain>
    </source>
</reference>
<name>A0AAE0RSY6_9BIVA</name>
<organism evidence="3 4">
    <name type="scientific">Potamilus streckersoni</name>
    <dbReference type="NCBI Taxonomy" id="2493646"/>
    <lineage>
        <taxon>Eukaryota</taxon>
        <taxon>Metazoa</taxon>
        <taxon>Spiralia</taxon>
        <taxon>Lophotrochozoa</taxon>
        <taxon>Mollusca</taxon>
        <taxon>Bivalvia</taxon>
        <taxon>Autobranchia</taxon>
        <taxon>Heteroconchia</taxon>
        <taxon>Palaeoheterodonta</taxon>
        <taxon>Unionida</taxon>
        <taxon>Unionoidea</taxon>
        <taxon>Unionidae</taxon>
        <taxon>Ambleminae</taxon>
        <taxon>Lampsilini</taxon>
        <taxon>Potamilus</taxon>
    </lineage>
</organism>
<feature type="signal peptide" evidence="2">
    <location>
        <begin position="1"/>
        <end position="22"/>
    </location>
</feature>
<sequence>MKAVRGYIVGMFALCHITKVQLFQCGQESESNSLSCILGTCCSPDDKVVKPPAFIEWTWFYCTLGNYNMYEERPNKICVHVLGICKVTLYYCYLKDTPYSRTTTEATFSSTTRLVNVSDSPITFENTSIHQSVTSGGQESTEIYSYTPVTSEANVSIRMISTSVSVIASVSIAALALAIFGVAILLGIRLRRKRYPKRATADTCNIATVSSNREHNEDEECDNSHEGIASISLPSLNGVSADTIYAEIDKGRKAKVTEQVPILAFRNYSNYCNVQCADSNDENAYDSTDLQTSYAVIENACDHTVSIANCHDVIEDEYDHTFKIDNSNTYN</sequence>
<reference evidence="3" key="3">
    <citation type="submission" date="2023-05" db="EMBL/GenBank/DDBJ databases">
        <authorList>
            <person name="Smith C.H."/>
        </authorList>
    </citation>
    <scope>NUCLEOTIDE SEQUENCE</scope>
    <source>
        <strain evidence="3">CHS0354</strain>
        <tissue evidence="3">Mantle</tissue>
    </source>
</reference>
<evidence type="ECO:0000256" key="2">
    <source>
        <dbReference type="SAM" id="SignalP"/>
    </source>
</evidence>
<protein>
    <submittedName>
        <fullName evidence="3">Uncharacterized protein</fullName>
    </submittedName>
</protein>
<keyword evidence="1" id="KW-0812">Transmembrane</keyword>
<evidence type="ECO:0000313" key="3">
    <source>
        <dbReference type="EMBL" id="KAK3579004.1"/>
    </source>
</evidence>
<dbReference type="Proteomes" id="UP001195483">
    <property type="component" value="Unassembled WGS sequence"/>
</dbReference>
<evidence type="ECO:0000256" key="1">
    <source>
        <dbReference type="SAM" id="Phobius"/>
    </source>
</evidence>
<keyword evidence="1" id="KW-0472">Membrane</keyword>
<keyword evidence="1" id="KW-1133">Transmembrane helix</keyword>
<reference evidence="3" key="2">
    <citation type="journal article" date="2021" name="Genome Biol. Evol.">
        <title>Developing a high-quality reference genome for a parasitic bivalve with doubly uniparental inheritance (Bivalvia: Unionida).</title>
        <authorList>
            <person name="Smith C.H."/>
        </authorList>
    </citation>
    <scope>NUCLEOTIDE SEQUENCE</scope>
    <source>
        <strain evidence="3">CHS0354</strain>
        <tissue evidence="3">Mantle</tissue>
    </source>
</reference>
<keyword evidence="4" id="KW-1185">Reference proteome</keyword>
<keyword evidence="2" id="KW-0732">Signal</keyword>
<accession>A0AAE0RSY6</accession>
<dbReference type="AlphaFoldDB" id="A0AAE0RSY6"/>
<proteinExistence type="predicted"/>
<comment type="caution">
    <text evidence="3">The sequence shown here is derived from an EMBL/GenBank/DDBJ whole genome shotgun (WGS) entry which is preliminary data.</text>
</comment>
<feature type="chain" id="PRO_5042180045" evidence="2">
    <location>
        <begin position="23"/>
        <end position="331"/>
    </location>
</feature>
<feature type="transmembrane region" description="Helical" evidence="1">
    <location>
        <begin position="166"/>
        <end position="188"/>
    </location>
</feature>
<evidence type="ECO:0000313" key="4">
    <source>
        <dbReference type="Proteomes" id="UP001195483"/>
    </source>
</evidence>
<dbReference type="EMBL" id="JAEAOA010002045">
    <property type="protein sequence ID" value="KAK3579004.1"/>
    <property type="molecule type" value="Genomic_DNA"/>
</dbReference>